<dbReference type="Pfam" id="PF02037">
    <property type="entry name" value="SAP"/>
    <property type="match status" value="1"/>
</dbReference>
<proteinExistence type="predicted"/>
<dbReference type="SUPFAM" id="SSF68906">
    <property type="entry name" value="SAP domain"/>
    <property type="match status" value="1"/>
</dbReference>
<keyword evidence="3" id="KW-1185">Reference proteome</keyword>
<dbReference type="Gene3D" id="1.10.720.30">
    <property type="entry name" value="SAP domain"/>
    <property type="match status" value="1"/>
</dbReference>
<accession>A0A1E7F7Z9</accession>
<dbReference type="InterPro" id="IPR036361">
    <property type="entry name" value="SAP_dom_sf"/>
</dbReference>
<gene>
    <name evidence="2" type="ORF">FRACYDRAFT_240857</name>
</gene>
<dbReference type="SMART" id="SM00513">
    <property type="entry name" value="SAP"/>
    <property type="match status" value="2"/>
</dbReference>
<dbReference type="OrthoDB" id="10590205at2759"/>
<evidence type="ECO:0000259" key="1">
    <source>
        <dbReference type="PROSITE" id="PS50800"/>
    </source>
</evidence>
<dbReference type="PROSITE" id="PS50800">
    <property type="entry name" value="SAP"/>
    <property type="match status" value="1"/>
</dbReference>
<dbReference type="AlphaFoldDB" id="A0A1E7F7Z9"/>
<evidence type="ECO:0000313" key="3">
    <source>
        <dbReference type="Proteomes" id="UP000095751"/>
    </source>
</evidence>
<dbReference type="Proteomes" id="UP000095751">
    <property type="component" value="Unassembled WGS sequence"/>
</dbReference>
<sequence length="406" mass="46850">MYVFNIRVADTKQIATGTLVFFCVLSSTKKRSMTDEWYPLKAFLQLEHRHQRGRNAAKKKKKKKSHDNWFESCKVEQLKELCKASTLNVSGTKQQLCQRLMTSTPETDNDDNDDNKTASASMYSGYKQYHLKEILKEKLLVQSGTKYEQILRLLRFEFGTGPTGTVKRAATETITDETTGKEIQVAKKRKISIPTPKQMHSRVSKKMNAVTQKKYQSHYGSKDHSPDVYNLMRTLIKDNCIDNKLVDTNPLLAMEMCLGVFHAFDENWHLMVRPGYETNVFREAIDLFGDVLKKNCSTNNSKSNNGQTENIISTLESVQTNVNGYCLHTRMKEDCAVYYSTGEGSKKTGSYYTSLQEEYKTKRYVEENVIMDTIRIIMPSYDRKKRPKKQKKFLSYELEGMKGMVF</sequence>
<dbReference type="KEGG" id="fcy:FRACYDRAFT_240857"/>
<feature type="domain" description="SAP" evidence="1">
    <location>
        <begin position="70"/>
        <end position="104"/>
    </location>
</feature>
<dbReference type="InterPro" id="IPR003034">
    <property type="entry name" value="SAP_dom"/>
</dbReference>
<dbReference type="EMBL" id="KV784360">
    <property type="protein sequence ID" value="OEU14322.1"/>
    <property type="molecule type" value="Genomic_DNA"/>
</dbReference>
<protein>
    <recommendedName>
        <fullName evidence="1">SAP domain-containing protein</fullName>
    </recommendedName>
</protein>
<dbReference type="InParanoid" id="A0A1E7F7Z9"/>
<organism evidence="2 3">
    <name type="scientific">Fragilariopsis cylindrus CCMP1102</name>
    <dbReference type="NCBI Taxonomy" id="635003"/>
    <lineage>
        <taxon>Eukaryota</taxon>
        <taxon>Sar</taxon>
        <taxon>Stramenopiles</taxon>
        <taxon>Ochrophyta</taxon>
        <taxon>Bacillariophyta</taxon>
        <taxon>Bacillariophyceae</taxon>
        <taxon>Bacillariophycidae</taxon>
        <taxon>Bacillariales</taxon>
        <taxon>Bacillariaceae</taxon>
        <taxon>Fragilariopsis</taxon>
    </lineage>
</organism>
<evidence type="ECO:0000313" key="2">
    <source>
        <dbReference type="EMBL" id="OEU14322.1"/>
    </source>
</evidence>
<reference evidence="2 3" key="1">
    <citation type="submission" date="2016-09" db="EMBL/GenBank/DDBJ databases">
        <title>Extensive genetic diversity and differential bi-allelic expression allows diatom success in the polar Southern Ocean.</title>
        <authorList>
            <consortium name="DOE Joint Genome Institute"/>
            <person name="Mock T."/>
            <person name="Otillar R.P."/>
            <person name="Strauss J."/>
            <person name="Dupont C."/>
            <person name="Frickenhaus S."/>
            <person name="Maumus F."/>
            <person name="Mcmullan M."/>
            <person name="Sanges R."/>
            <person name="Schmutz J."/>
            <person name="Toseland A."/>
            <person name="Valas R."/>
            <person name="Veluchamy A."/>
            <person name="Ward B.J."/>
            <person name="Allen A."/>
            <person name="Barry K."/>
            <person name="Falciatore A."/>
            <person name="Ferrante M."/>
            <person name="Fortunato A.E."/>
            <person name="Gloeckner G."/>
            <person name="Gruber A."/>
            <person name="Hipkin R."/>
            <person name="Janech M."/>
            <person name="Kroth P."/>
            <person name="Leese F."/>
            <person name="Lindquist E."/>
            <person name="Lyon B.R."/>
            <person name="Martin J."/>
            <person name="Mayer C."/>
            <person name="Parker M."/>
            <person name="Quesneville H."/>
            <person name="Raymond J."/>
            <person name="Uhlig C."/>
            <person name="Valentin K.U."/>
            <person name="Worden A.Z."/>
            <person name="Armbrust E.V."/>
            <person name="Bowler C."/>
            <person name="Green B."/>
            <person name="Moulton V."/>
            <person name="Van Oosterhout C."/>
            <person name="Grigoriev I."/>
        </authorList>
    </citation>
    <scope>NUCLEOTIDE SEQUENCE [LARGE SCALE GENOMIC DNA]</scope>
    <source>
        <strain evidence="2 3">CCMP1102</strain>
    </source>
</reference>
<name>A0A1E7F7Z9_9STRA</name>